<gene>
    <name evidence="1" type="ORF">GO620_009390</name>
</gene>
<accession>A0A6I4I137</accession>
<protein>
    <submittedName>
        <fullName evidence="1">Uncharacterized protein</fullName>
    </submittedName>
</protein>
<keyword evidence="2" id="KW-1185">Reference proteome</keyword>
<dbReference type="KEGG" id="mgik:GO620_009390"/>
<dbReference type="AlphaFoldDB" id="A0A6I4I137"/>
<evidence type="ECO:0000313" key="1">
    <source>
        <dbReference type="EMBL" id="QQL48407.1"/>
    </source>
</evidence>
<reference evidence="1 2" key="1">
    <citation type="submission" date="2020-12" db="EMBL/GenBank/DDBJ databases">
        <title>HMF7856_wgs.fasta genome submission.</title>
        <authorList>
            <person name="Kang H."/>
            <person name="Kim H."/>
            <person name="Joh K."/>
        </authorList>
    </citation>
    <scope>NUCLEOTIDE SEQUENCE [LARGE SCALE GENOMIC DNA]</scope>
    <source>
        <strain evidence="1 2">HMF7856</strain>
    </source>
</reference>
<dbReference type="EMBL" id="CP066775">
    <property type="protein sequence ID" value="QQL48407.1"/>
    <property type="molecule type" value="Genomic_DNA"/>
</dbReference>
<evidence type="ECO:0000313" key="2">
    <source>
        <dbReference type="Proteomes" id="UP000429232"/>
    </source>
</evidence>
<organism evidence="1 2">
    <name type="scientific">Mucilaginibacter ginkgonis</name>
    <dbReference type="NCBI Taxonomy" id="2682091"/>
    <lineage>
        <taxon>Bacteria</taxon>
        <taxon>Pseudomonadati</taxon>
        <taxon>Bacteroidota</taxon>
        <taxon>Sphingobacteriia</taxon>
        <taxon>Sphingobacteriales</taxon>
        <taxon>Sphingobacteriaceae</taxon>
        <taxon>Mucilaginibacter</taxon>
    </lineage>
</organism>
<dbReference type="Proteomes" id="UP000429232">
    <property type="component" value="Chromosome"/>
</dbReference>
<sequence>MRRILALLGFVLVIVGTYCPLLRPFYLFDWNLYAVNKPYGVVIFVVAVGGIASFKPQLRRAIAWTLFLLIVILYVGALVKVHTSFSFIPFKNISAKLSHLIKFRWGWSVLFGGSFLAIIGSRVDTKQVVYKKVPPPSV</sequence>
<proteinExistence type="predicted"/>
<dbReference type="RefSeq" id="WP_157526036.1">
    <property type="nucleotide sequence ID" value="NZ_CP066775.1"/>
</dbReference>
<name>A0A6I4I137_9SPHI</name>